<keyword evidence="2" id="KW-1133">Transmembrane helix</keyword>
<evidence type="ECO:0000256" key="1">
    <source>
        <dbReference type="SAM" id="MobiDB-lite"/>
    </source>
</evidence>
<feature type="region of interest" description="Disordered" evidence="1">
    <location>
        <begin position="195"/>
        <end position="227"/>
    </location>
</feature>
<comment type="caution">
    <text evidence="3">The sequence shown here is derived from an EMBL/GenBank/DDBJ whole genome shotgun (WGS) entry which is preliminary data.</text>
</comment>
<evidence type="ECO:0000256" key="2">
    <source>
        <dbReference type="SAM" id="Phobius"/>
    </source>
</evidence>
<keyword evidence="4" id="KW-1185">Reference proteome</keyword>
<dbReference type="EMBL" id="JBHSQQ010000085">
    <property type="protein sequence ID" value="MFC5942949.1"/>
    <property type="molecule type" value="Genomic_DNA"/>
</dbReference>
<feature type="transmembrane region" description="Helical" evidence="2">
    <location>
        <begin position="86"/>
        <end position="110"/>
    </location>
</feature>
<keyword evidence="2" id="KW-0812">Transmembrane</keyword>
<sequence length="227" mass="20979">MGTTAVTGGRWGRLALLLCTLIGLAAMHTLGHGAHSGGTHAGHDGAAPRDGHPALAAFADGAAVPATLAAGTGGPVALAGGMGGPVAPAVSVALAGGAAVPVAPAVSVALAGGAGALWAFAGGMAVPVGGMVAAVTLGARAGCPAGGCAPARLLPDSGGADGPSGWSACLAVLGALGVALLVAVLLLTRARAPGPPGRQAGGVSAGPRAPPSRPLGLRLAEVSVSRT</sequence>
<proteinExistence type="predicted"/>
<dbReference type="RefSeq" id="WP_353899720.1">
    <property type="nucleotide sequence ID" value="NZ_CP158970.1"/>
</dbReference>
<reference evidence="4" key="1">
    <citation type="journal article" date="2019" name="Int. J. Syst. Evol. Microbiol.">
        <title>The Global Catalogue of Microorganisms (GCM) 10K type strain sequencing project: providing services to taxonomists for standard genome sequencing and annotation.</title>
        <authorList>
            <consortium name="The Broad Institute Genomics Platform"/>
            <consortium name="The Broad Institute Genome Sequencing Center for Infectious Disease"/>
            <person name="Wu L."/>
            <person name="Ma J."/>
        </authorList>
    </citation>
    <scope>NUCLEOTIDE SEQUENCE [LARGE SCALE GENOMIC DNA]</scope>
    <source>
        <strain evidence="4">CGMCC 4.7173</strain>
    </source>
</reference>
<name>A0ABW1HRX4_9ACTN</name>
<accession>A0ABW1HRX4</accession>
<evidence type="ECO:0000313" key="3">
    <source>
        <dbReference type="EMBL" id="MFC5942949.1"/>
    </source>
</evidence>
<protein>
    <submittedName>
        <fullName evidence="3">Uncharacterized protein</fullName>
    </submittedName>
</protein>
<feature type="transmembrane region" description="Helical" evidence="2">
    <location>
        <begin position="165"/>
        <end position="188"/>
    </location>
</feature>
<organism evidence="3 4">
    <name type="scientific">Micromonospora harpali</name>
    <dbReference type="NCBI Taxonomy" id="1490225"/>
    <lineage>
        <taxon>Bacteria</taxon>
        <taxon>Bacillati</taxon>
        <taxon>Actinomycetota</taxon>
        <taxon>Actinomycetes</taxon>
        <taxon>Micromonosporales</taxon>
        <taxon>Micromonosporaceae</taxon>
        <taxon>Micromonospora</taxon>
    </lineage>
</organism>
<gene>
    <name evidence="3" type="ORF">ACFPZ4_15865</name>
</gene>
<dbReference type="Proteomes" id="UP001596207">
    <property type="component" value="Unassembled WGS sequence"/>
</dbReference>
<keyword evidence="2" id="KW-0472">Membrane</keyword>
<evidence type="ECO:0000313" key="4">
    <source>
        <dbReference type="Proteomes" id="UP001596207"/>
    </source>
</evidence>
<feature type="transmembrane region" description="Helical" evidence="2">
    <location>
        <begin position="117"/>
        <end position="137"/>
    </location>
</feature>